<dbReference type="EMBL" id="JAZDUA010000144">
    <property type="protein sequence ID" value="KAK7866536.1"/>
    <property type="molecule type" value="Genomic_DNA"/>
</dbReference>
<keyword evidence="1" id="KW-0472">Membrane</keyword>
<gene>
    <name evidence="2" type="ORF">R5R35_002868</name>
</gene>
<keyword evidence="3" id="KW-1185">Reference proteome</keyword>
<feature type="transmembrane region" description="Helical" evidence="1">
    <location>
        <begin position="79"/>
        <end position="97"/>
    </location>
</feature>
<accession>A0AAN9Z6M5</accession>
<evidence type="ECO:0008006" key="4">
    <source>
        <dbReference type="Google" id="ProtNLM"/>
    </source>
</evidence>
<protein>
    <recommendedName>
        <fullName evidence="4">EGF-like domain-containing protein</fullName>
    </recommendedName>
</protein>
<evidence type="ECO:0000313" key="2">
    <source>
        <dbReference type="EMBL" id="KAK7866536.1"/>
    </source>
</evidence>
<evidence type="ECO:0000256" key="1">
    <source>
        <dbReference type="SAM" id="Phobius"/>
    </source>
</evidence>
<evidence type="ECO:0000313" key="3">
    <source>
        <dbReference type="Proteomes" id="UP001378592"/>
    </source>
</evidence>
<name>A0AAN9Z6M5_9ORTH</name>
<dbReference type="Proteomes" id="UP001378592">
    <property type="component" value="Unassembled WGS sequence"/>
</dbReference>
<keyword evidence="1" id="KW-0812">Transmembrane</keyword>
<organism evidence="2 3">
    <name type="scientific">Gryllus longicercus</name>
    <dbReference type="NCBI Taxonomy" id="2509291"/>
    <lineage>
        <taxon>Eukaryota</taxon>
        <taxon>Metazoa</taxon>
        <taxon>Ecdysozoa</taxon>
        <taxon>Arthropoda</taxon>
        <taxon>Hexapoda</taxon>
        <taxon>Insecta</taxon>
        <taxon>Pterygota</taxon>
        <taxon>Neoptera</taxon>
        <taxon>Polyneoptera</taxon>
        <taxon>Orthoptera</taxon>
        <taxon>Ensifera</taxon>
        <taxon>Gryllidea</taxon>
        <taxon>Grylloidea</taxon>
        <taxon>Gryllidae</taxon>
        <taxon>Gryllinae</taxon>
        <taxon>Gryllus</taxon>
    </lineage>
</organism>
<reference evidence="2 3" key="1">
    <citation type="submission" date="2024-03" db="EMBL/GenBank/DDBJ databases">
        <title>The genome assembly and annotation of the cricket Gryllus longicercus Weissman &amp; Gray.</title>
        <authorList>
            <person name="Szrajer S."/>
            <person name="Gray D."/>
            <person name="Ylla G."/>
        </authorList>
    </citation>
    <scope>NUCLEOTIDE SEQUENCE [LARGE SCALE GENOMIC DNA]</scope>
    <source>
        <strain evidence="2">DAG 2021-001</strain>
        <tissue evidence="2">Whole body minus gut</tissue>
    </source>
</reference>
<comment type="caution">
    <text evidence="2">The sequence shown here is derived from an EMBL/GenBank/DDBJ whole genome shotgun (WGS) entry which is preliminary data.</text>
</comment>
<proteinExistence type="predicted"/>
<dbReference type="AlphaFoldDB" id="A0AAN9Z6M5"/>
<keyword evidence="1" id="KW-1133">Transmembrane helix</keyword>
<sequence length="202" mass="22162">MAKLLMMSELSGDVLTHRSRRCFSVYSLSSLQHGDLKMNEAEVLAKKYSFDDHQNDDSDLGSNSGMESSRPVQHNRVRGFVLLAALAVLVAVVFAFPQREESTRIQCGYSTCGRNSYCGRVNGFDACVCNQGFYGSAYGEGCTSEPECTDNSGCSDDHFCDDQNLCVHACRQCPADVGCNASNHTGNCIYNGTLFFDPPREE</sequence>